<evidence type="ECO:0000256" key="7">
    <source>
        <dbReference type="HAMAP-Rule" id="MF_00227"/>
    </source>
</evidence>
<evidence type="ECO:0000256" key="2">
    <source>
        <dbReference type="ARBA" id="ARBA00022694"/>
    </source>
</evidence>
<comment type="similarity">
    <text evidence="7">Belongs to the RnpA family.</text>
</comment>
<dbReference type="InterPro" id="IPR014721">
    <property type="entry name" value="Ribsml_uS5_D2-typ_fold_subgr"/>
</dbReference>
<dbReference type="EC" id="3.1.26.5" evidence="7 8"/>
<evidence type="ECO:0000313" key="10">
    <source>
        <dbReference type="Proteomes" id="UP000809273"/>
    </source>
</evidence>
<dbReference type="HAMAP" id="MF_00227">
    <property type="entry name" value="RNase_P"/>
    <property type="match status" value="1"/>
</dbReference>
<keyword evidence="2 7" id="KW-0819">tRNA processing</keyword>
<dbReference type="GO" id="GO:0030677">
    <property type="term" value="C:ribonuclease P complex"/>
    <property type="evidence" value="ECO:0007669"/>
    <property type="project" value="TreeGrafter"/>
</dbReference>
<comment type="function">
    <text evidence="1 7">RNaseP catalyzes the removal of the 5'-leader sequence from pre-tRNA to produce the mature 5'-terminus. It can also cleave other RNA substrates such as 4.5S RNA. The protein component plays an auxiliary but essential role in vivo by binding to the 5'-leader sequence and broadening the substrate specificity of the ribozyme.</text>
</comment>
<keyword evidence="5 7" id="KW-0378">Hydrolase</keyword>
<evidence type="ECO:0000256" key="6">
    <source>
        <dbReference type="ARBA" id="ARBA00022884"/>
    </source>
</evidence>
<evidence type="ECO:0000256" key="8">
    <source>
        <dbReference type="NCBIfam" id="TIGR00188"/>
    </source>
</evidence>
<dbReference type="NCBIfam" id="TIGR00188">
    <property type="entry name" value="rnpA"/>
    <property type="match status" value="1"/>
</dbReference>
<name>A0A9D8KGT7_9DELT</name>
<evidence type="ECO:0000256" key="3">
    <source>
        <dbReference type="ARBA" id="ARBA00022722"/>
    </source>
</evidence>
<accession>A0A9D8KGT7</accession>
<dbReference type="PROSITE" id="PS00648">
    <property type="entry name" value="RIBONUCLEASE_P"/>
    <property type="match status" value="1"/>
</dbReference>
<dbReference type="EMBL" id="JAFGIX010000052">
    <property type="protein sequence ID" value="MBN1573536.1"/>
    <property type="molecule type" value="Genomic_DNA"/>
</dbReference>
<evidence type="ECO:0000256" key="1">
    <source>
        <dbReference type="ARBA" id="ARBA00002663"/>
    </source>
</evidence>
<keyword evidence="3 7" id="KW-0540">Nuclease</keyword>
<keyword evidence="4 7" id="KW-0255">Endonuclease</keyword>
<dbReference type="InterPro" id="IPR020539">
    <property type="entry name" value="RNase_P_CS"/>
</dbReference>
<dbReference type="SUPFAM" id="SSF54211">
    <property type="entry name" value="Ribosomal protein S5 domain 2-like"/>
    <property type="match status" value="1"/>
</dbReference>
<dbReference type="PANTHER" id="PTHR33992:SF1">
    <property type="entry name" value="RIBONUCLEASE P PROTEIN COMPONENT"/>
    <property type="match status" value="1"/>
</dbReference>
<proteinExistence type="inferred from homology"/>
<evidence type="ECO:0000313" key="9">
    <source>
        <dbReference type="EMBL" id="MBN1573536.1"/>
    </source>
</evidence>
<evidence type="ECO:0000256" key="4">
    <source>
        <dbReference type="ARBA" id="ARBA00022759"/>
    </source>
</evidence>
<dbReference type="Gene3D" id="3.30.230.10">
    <property type="match status" value="1"/>
</dbReference>
<dbReference type="PANTHER" id="PTHR33992">
    <property type="entry name" value="RIBONUCLEASE P PROTEIN COMPONENT"/>
    <property type="match status" value="1"/>
</dbReference>
<reference evidence="9" key="1">
    <citation type="journal article" date="2021" name="Environ. Microbiol.">
        <title>Genomic characterization of three novel Desulfobacterota classes expand the metabolic and phylogenetic diversity of the phylum.</title>
        <authorList>
            <person name="Murphy C.L."/>
            <person name="Biggerstaff J."/>
            <person name="Eichhorn A."/>
            <person name="Ewing E."/>
            <person name="Shahan R."/>
            <person name="Soriano D."/>
            <person name="Stewart S."/>
            <person name="VanMol K."/>
            <person name="Walker R."/>
            <person name="Walters P."/>
            <person name="Elshahed M.S."/>
            <person name="Youssef N.H."/>
        </authorList>
    </citation>
    <scope>NUCLEOTIDE SEQUENCE</scope>
    <source>
        <strain evidence="9">Zod_Metabat.24</strain>
    </source>
</reference>
<protein>
    <recommendedName>
        <fullName evidence="7 8">Ribonuclease P protein component</fullName>
        <shortName evidence="7">RNase P protein</shortName>
        <shortName evidence="7">RNaseP protein</shortName>
        <ecNumber evidence="7 8">3.1.26.5</ecNumber>
    </recommendedName>
    <alternativeName>
        <fullName evidence="7">Protein C5</fullName>
    </alternativeName>
</protein>
<reference evidence="9" key="2">
    <citation type="submission" date="2021-01" db="EMBL/GenBank/DDBJ databases">
        <authorList>
            <person name="Hahn C.R."/>
            <person name="Youssef N.H."/>
            <person name="Elshahed M."/>
        </authorList>
    </citation>
    <scope>NUCLEOTIDE SEQUENCE</scope>
    <source>
        <strain evidence="9">Zod_Metabat.24</strain>
    </source>
</reference>
<dbReference type="Pfam" id="PF00825">
    <property type="entry name" value="Ribonuclease_P"/>
    <property type="match status" value="1"/>
</dbReference>
<organism evidence="9 10">
    <name type="scientific">Candidatus Zymogenus saltonus</name>
    <dbReference type="NCBI Taxonomy" id="2844893"/>
    <lineage>
        <taxon>Bacteria</taxon>
        <taxon>Deltaproteobacteria</taxon>
        <taxon>Candidatus Zymogenia</taxon>
        <taxon>Candidatus Zymogeniales</taxon>
        <taxon>Candidatus Zymogenaceae</taxon>
        <taxon>Candidatus Zymogenus</taxon>
    </lineage>
</organism>
<dbReference type="GO" id="GO:0000049">
    <property type="term" value="F:tRNA binding"/>
    <property type="evidence" value="ECO:0007669"/>
    <property type="project" value="UniProtKB-UniRule"/>
</dbReference>
<keyword evidence="6 7" id="KW-0694">RNA-binding</keyword>
<dbReference type="GO" id="GO:0001682">
    <property type="term" value="P:tRNA 5'-leader removal"/>
    <property type="evidence" value="ECO:0007669"/>
    <property type="project" value="UniProtKB-UniRule"/>
</dbReference>
<evidence type="ECO:0000256" key="5">
    <source>
        <dbReference type="ARBA" id="ARBA00022801"/>
    </source>
</evidence>
<dbReference type="GO" id="GO:0004526">
    <property type="term" value="F:ribonuclease P activity"/>
    <property type="evidence" value="ECO:0007669"/>
    <property type="project" value="UniProtKB-UniRule"/>
</dbReference>
<dbReference type="InterPro" id="IPR000100">
    <property type="entry name" value="RNase_P"/>
</dbReference>
<comment type="subunit">
    <text evidence="7">Consists of a catalytic RNA component (M1 or rnpB) and a protein subunit.</text>
</comment>
<sequence length="132" mass="15372">MEKKTFSRSERIRKKTDFERFKLYRGKTTKVFGGPFVIIQLPNNLDITRIGIRVPKKIGKAYVRNRIKRLIREVFRQNKKAFPPSADLLIIVTERPGALSLNFFMEEIIGAVSRLSEKLKTDREKGQTENGF</sequence>
<dbReference type="GO" id="GO:0042781">
    <property type="term" value="F:3'-tRNA processing endoribonuclease activity"/>
    <property type="evidence" value="ECO:0007669"/>
    <property type="project" value="TreeGrafter"/>
</dbReference>
<dbReference type="InterPro" id="IPR020568">
    <property type="entry name" value="Ribosomal_Su5_D2-typ_SF"/>
</dbReference>
<comment type="catalytic activity">
    <reaction evidence="7">
        <text>Endonucleolytic cleavage of RNA, removing 5'-extranucleotides from tRNA precursor.</text>
        <dbReference type="EC" id="3.1.26.5"/>
    </reaction>
</comment>
<dbReference type="Proteomes" id="UP000809273">
    <property type="component" value="Unassembled WGS sequence"/>
</dbReference>
<comment type="caution">
    <text evidence="9">The sequence shown here is derived from an EMBL/GenBank/DDBJ whole genome shotgun (WGS) entry which is preliminary data.</text>
</comment>
<gene>
    <name evidence="7 9" type="primary">rnpA</name>
    <name evidence="9" type="ORF">JW984_10110</name>
</gene>
<dbReference type="AlphaFoldDB" id="A0A9D8KGT7"/>